<dbReference type="STRING" id="371042.NG99_14580"/>
<gene>
    <name evidence="2" type="ORF">NG99_14580</name>
</gene>
<accession>A0A0A3Z3M1</accession>
<keyword evidence="3" id="KW-1185">Reference proteome</keyword>
<dbReference type="PANTHER" id="PTHR48207:SF3">
    <property type="entry name" value="SUCCINATE--HYDROXYMETHYLGLUTARATE COA-TRANSFERASE"/>
    <property type="match status" value="1"/>
</dbReference>
<dbReference type="Gene3D" id="3.40.50.10540">
    <property type="entry name" value="Crotonobetainyl-coa:carnitine coa-transferase, domain 1"/>
    <property type="match status" value="1"/>
</dbReference>
<protein>
    <recommendedName>
        <fullName evidence="4">Carnitine dehydratase</fullName>
    </recommendedName>
</protein>
<reference evidence="2 3" key="1">
    <citation type="submission" date="2014-10" db="EMBL/GenBank/DDBJ databases">
        <title>Genome sequence of Erwinia typographi M043b.</title>
        <authorList>
            <person name="Chan K.-G."/>
            <person name="Tan W.-S."/>
        </authorList>
    </citation>
    <scope>NUCLEOTIDE SEQUENCE [LARGE SCALE GENOMIC DNA]</scope>
    <source>
        <strain evidence="2 3">M043b</strain>
    </source>
</reference>
<dbReference type="EMBL" id="JRUQ01000041">
    <property type="protein sequence ID" value="KGT92231.1"/>
    <property type="molecule type" value="Genomic_DNA"/>
</dbReference>
<organism evidence="2 3">
    <name type="scientific">Erwinia typographi</name>
    <dbReference type="NCBI Taxonomy" id="371042"/>
    <lineage>
        <taxon>Bacteria</taxon>
        <taxon>Pseudomonadati</taxon>
        <taxon>Pseudomonadota</taxon>
        <taxon>Gammaproteobacteria</taxon>
        <taxon>Enterobacterales</taxon>
        <taxon>Erwiniaceae</taxon>
        <taxon>Erwinia</taxon>
    </lineage>
</organism>
<dbReference type="eggNOG" id="COG1804">
    <property type="taxonomic scope" value="Bacteria"/>
</dbReference>
<dbReference type="InterPro" id="IPR003673">
    <property type="entry name" value="CoA-Trfase_fam_III"/>
</dbReference>
<dbReference type="Proteomes" id="UP000030351">
    <property type="component" value="Unassembled WGS sequence"/>
</dbReference>
<dbReference type="AlphaFoldDB" id="A0A0A3Z3M1"/>
<evidence type="ECO:0000313" key="2">
    <source>
        <dbReference type="EMBL" id="KGT92231.1"/>
    </source>
</evidence>
<dbReference type="PANTHER" id="PTHR48207">
    <property type="entry name" value="SUCCINATE--HYDROXYMETHYLGLUTARATE COA-TRANSFERASE"/>
    <property type="match status" value="1"/>
</dbReference>
<dbReference type="InterPro" id="IPR050483">
    <property type="entry name" value="CoA-transferase_III_domain"/>
</dbReference>
<dbReference type="InterPro" id="IPR023606">
    <property type="entry name" value="CoA-Trfase_III_dom_1_sf"/>
</dbReference>
<evidence type="ECO:0008006" key="4">
    <source>
        <dbReference type="Google" id="ProtNLM"/>
    </source>
</evidence>
<evidence type="ECO:0000256" key="1">
    <source>
        <dbReference type="ARBA" id="ARBA00022679"/>
    </source>
</evidence>
<dbReference type="SUPFAM" id="SSF89796">
    <property type="entry name" value="CoA-transferase family III (CaiB/BaiF)"/>
    <property type="match status" value="1"/>
</dbReference>
<dbReference type="GO" id="GO:0008410">
    <property type="term" value="F:CoA-transferase activity"/>
    <property type="evidence" value="ECO:0007669"/>
    <property type="project" value="TreeGrafter"/>
</dbReference>
<sequence length="390" mass="42431">MTGSLEGLKVLDLSRFIAGPLCAMQLADMGADVVKVERTGKGEDTRQNKPQLNDQSLYFLSFNRNKRSLELDFRSAEGQAQLRQLISKADVLIENFRPGTMEKMGCGWETLHQLNPRLIMVRISGFGQSGPLSQRPCFDAIAQAMSGIMSISGQQDGPPTMAGTFMVDYASALYATIGTLGALNVRHATGRGQLVEASLLESAVSMLISAIPEQAQLGRTMSRVGNLDRFSAPVNSYQTADRRWVYLSAGTDALFSRLIEAMGRQDLMEDARFNNYHQRLANNSGIDAIVADWVRSLPADEVVMLMDKAGVPCSAVATIDEVLQNPQLKARNQLVDIEHPTAGTYTTHGVTVSLSDTPGSIRRAPPVLGAHTDEVLAEWGIKKGEQHGSH</sequence>
<dbReference type="Gene3D" id="3.30.1540.10">
    <property type="entry name" value="formyl-coa transferase, domain 3"/>
    <property type="match status" value="1"/>
</dbReference>
<dbReference type="OrthoDB" id="9058532at2"/>
<evidence type="ECO:0000313" key="3">
    <source>
        <dbReference type="Proteomes" id="UP000030351"/>
    </source>
</evidence>
<dbReference type="InterPro" id="IPR044855">
    <property type="entry name" value="CoA-Trfase_III_dom3_sf"/>
</dbReference>
<comment type="caution">
    <text evidence="2">The sequence shown here is derived from an EMBL/GenBank/DDBJ whole genome shotgun (WGS) entry which is preliminary data.</text>
</comment>
<dbReference type="RefSeq" id="WP_034894249.1">
    <property type="nucleotide sequence ID" value="NZ_JRUQ01000041.1"/>
</dbReference>
<keyword evidence="1" id="KW-0808">Transferase</keyword>
<proteinExistence type="predicted"/>
<dbReference type="Pfam" id="PF02515">
    <property type="entry name" value="CoA_transf_3"/>
    <property type="match status" value="1"/>
</dbReference>
<name>A0A0A3Z3M1_9GAMM</name>